<dbReference type="InterPro" id="IPR039564">
    <property type="entry name" value="Peptidase_C39-like"/>
</dbReference>
<feature type="domain" description="Peptidase C39-like" evidence="2">
    <location>
        <begin position="103"/>
        <end position="249"/>
    </location>
</feature>
<feature type="signal peptide" evidence="1">
    <location>
        <begin position="1"/>
        <end position="23"/>
    </location>
</feature>
<dbReference type="RefSeq" id="WP_281815820.1">
    <property type="nucleotide sequence ID" value="NZ_BRLB01000007.1"/>
</dbReference>
<evidence type="ECO:0000259" key="2">
    <source>
        <dbReference type="Pfam" id="PF13529"/>
    </source>
</evidence>
<dbReference type="EMBL" id="BRLB01000007">
    <property type="protein sequence ID" value="GKX29998.1"/>
    <property type="molecule type" value="Genomic_DNA"/>
</dbReference>
<name>A0A9W5YF04_9FIRM</name>
<dbReference type="AlphaFoldDB" id="A0A9W5YF04"/>
<evidence type="ECO:0000313" key="4">
    <source>
        <dbReference type="Proteomes" id="UP001144256"/>
    </source>
</evidence>
<feature type="chain" id="PRO_5040888048" description="Peptidase C39-like domain-containing protein" evidence="1">
    <location>
        <begin position="24"/>
        <end position="282"/>
    </location>
</feature>
<dbReference type="Pfam" id="PF13529">
    <property type="entry name" value="Peptidase_C39_2"/>
    <property type="match status" value="1"/>
</dbReference>
<proteinExistence type="predicted"/>
<evidence type="ECO:0000313" key="3">
    <source>
        <dbReference type="EMBL" id="GKX29998.1"/>
    </source>
</evidence>
<keyword evidence="4" id="KW-1185">Reference proteome</keyword>
<protein>
    <recommendedName>
        <fullName evidence="2">Peptidase C39-like domain-containing protein</fullName>
    </recommendedName>
</protein>
<keyword evidence="1" id="KW-0732">Signal</keyword>
<comment type="caution">
    <text evidence="3">The sequence shown here is derived from an EMBL/GenBank/DDBJ whole genome shotgun (WGS) entry which is preliminary data.</text>
</comment>
<reference evidence="3" key="1">
    <citation type="submission" date="2022-06" db="EMBL/GenBank/DDBJ databases">
        <title>Vallitalea longa sp. nov., an anaerobic bacterium isolated from marine sediment.</title>
        <authorList>
            <person name="Hirano S."/>
            <person name="Terahara T."/>
            <person name="Mori K."/>
            <person name="Hamada M."/>
            <person name="Matsumoto R."/>
            <person name="Kobayashi T."/>
        </authorList>
    </citation>
    <scope>NUCLEOTIDE SEQUENCE</scope>
    <source>
        <strain evidence="3">SH18-1</strain>
    </source>
</reference>
<organism evidence="3 4">
    <name type="scientific">Vallitalea longa</name>
    <dbReference type="NCBI Taxonomy" id="2936439"/>
    <lineage>
        <taxon>Bacteria</taxon>
        <taxon>Bacillati</taxon>
        <taxon>Bacillota</taxon>
        <taxon>Clostridia</taxon>
        <taxon>Lachnospirales</taxon>
        <taxon>Vallitaleaceae</taxon>
        <taxon>Vallitalea</taxon>
    </lineage>
</organism>
<dbReference type="Proteomes" id="UP001144256">
    <property type="component" value="Unassembled WGS sequence"/>
</dbReference>
<sequence>MKKLMNLMLVTIMVMSMGLSASAAINTDVEDYAPVIGNFKYDPQVAQKIHHKEMLADKYYNAKVSGNIEEMKNYKMQLAPVDKSTHSLKSTSSTSSRLSIYQVAQEKNYWCGYAAIKSLLDFEGVSKTQTTIAQEVYKTSNSCPWYLSNGDSRDQFPVPNYLEDKIGFYYIPYPYGAAGTTNVQASNIKPKVVATIDAGHGLMACGRSYGNISGHASILPNYPAKEIGHWLAIDGYKDSGDDTWIVDPAKSDAVSWGDNISKYYSITTDKLAAFVKARGLVW</sequence>
<accession>A0A9W5YF04</accession>
<evidence type="ECO:0000256" key="1">
    <source>
        <dbReference type="SAM" id="SignalP"/>
    </source>
</evidence>
<gene>
    <name evidence="3" type="ORF">SH1V18_24780</name>
</gene>